<dbReference type="InterPro" id="IPR009003">
    <property type="entry name" value="Peptidase_S1_PA"/>
</dbReference>
<proteinExistence type="predicted"/>
<sequence length="416" mass="44233">MSTHRQHWLRRGIVVAVLWGSTVCAWAQVEKIASRIEELGPTQQRQLQALMASRQERGGAQLFTDEEVRTVRAAVPTAVTPLPKSDIDQLSLRIHNVFGSRGNYMDRIVSGDPVFPVCPGCNDGLGKTCHQSSSQSRRATASSLLTQRPHLAEAVGGLYLIQVDSPPQLMGTVFVLQGRIVTNGHVLLNATQPTGSADVRKLKPQYRLEAVFGAGGVRRVVLPADSPWRRHPSLDLIVTAWPVGAVAPMGLTLATGTLATSTSVALLGFPSVNNNTDRPEDVDRAFGRCPEVPVSEPSMVISMGQITSVSDVTLEHDANTMGNSSGSPLIRMADGGCRSAACRRPVVGSQFGCGSKRAGRTGAGRSAMTSDAYIGSRALVPADAAVHALPNIPYGQVLIPSQPPLCGTGKTRKRLS</sequence>
<evidence type="ECO:0000313" key="2">
    <source>
        <dbReference type="Proteomes" id="UP000397656"/>
    </source>
</evidence>
<reference evidence="1 2" key="1">
    <citation type="submission" date="2020-10" db="EMBL/GenBank/DDBJ databases">
        <title>Complete genome sequence of Cupriavidus basilensis CCUG 49340T.</title>
        <authorList>
            <person name="Salva-Serra F."/>
            <person name="Donoso R.A."/>
            <person name="Cho K.H."/>
            <person name="Yoo J.A."/>
            <person name="Lee K."/>
            <person name="Yoon S.-H."/>
            <person name="Perez-Pantoja D."/>
            <person name="Moore E.R.B."/>
        </authorList>
    </citation>
    <scope>NUCLEOTIDE SEQUENCE [LARGE SCALE GENOMIC DNA]</scope>
    <source>
        <strain evidence="2">CCUG 49340</strain>
    </source>
</reference>
<dbReference type="Pfam" id="PF13365">
    <property type="entry name" value="Trypsin_2"/>
    <property type="match status" value="1"/>
</dbReference>
<dbReference type="GeneID" id="98402082"/>
<organism evidence="1 2">
    <name type="scientific">Cupriavidus basilensis</name>
    <dbReference type="NCBI Taxonomy" id="68895"/>
    <lineage>
        <taxon>Bacteria</taxon>
        <taxon>Pseudomonadati</taxon>
        <taxon>Pseudomonadota</taxon>
        <taxon>Betaproteobacteria</taxon>
        <taxon>Burkholderiales</taxon>
        <taxon>Burkholderiaceae</taxon>
        <taxon>Cupriavidus</taxon>
    </lineage>
</organism>
<evidence type="ECO:0000313" key="1">
    <source>
        <dbReference type="EMBL" id="QOT75377.1"/>
    </source>
</evidence>
<dbReference type="RefSeq" id="WP_193692076.1">
    <property type="nucleotide sequence ID" value="NZ_CP062803.1"/>
</dbReference>
<dbReference type="AlphaFoldDB" id="A0A7M2GT78"/>
<name>A0A7M2GT78_9BURK</name>
<dbReference type="SUPFAM" id="SSF50494">
    <property type="entry name" value="Trypsin-like serine proteases"/>
    <property type="match status" value="1"/>
</dbReference>
<accession>A0A7M2GT78</accession>
<gene>
    <name evidence="1" type="ORF">F7R26_014300</name>
</gene>
<dbReference type="Proteomes" id="UP000397656">
    <property type="component" value="Chromosome 1"/>
</dbReference>
<protein>
    <submittedName>
        <fullName evidence="1">Trypsin-like peptidase domain-containing protein</fullName>
    </submittedName>
</protein>
<dbReference type="EMBL" id="CP062803">
    <property type="protein sequence ID" value="QOT75377.1"/>
    <property type="molecule type" value="Genomic_DNA"/>
</dbReference>